<dbReference type="GeneID" id="97538378"/>
<feature type="transmembrane region" description="Helical" evidence="5">
    <location>
        <begin position="121"/>
        <end position="140"/>
    </location>
</feature>
<keyword evidence="2 5" id="KW-0812">Transmembrane</keyword>
<feature type="transmembrane region" description="Helical" evidence="5">
    <location>
        <begin position="160"/>
        <end position="180"/>
    </location>
</feature>
<sequence length="397" mass="45790">MSNYEENTNIVIGKERISITTLILGIFICSVFLCNDRYLGITEYYYIPIILIMFLSLYYLRHKIVVRIEHVFCILLIFYMCINLIRYNYSLDKGVYISYIAYLIMFLLLTMKNINAREIKFLLNCYIFASCIFSLYIIIFRRELDGWIGTYRYTVQLLNGVYIDPNFVGAFINISAVITFNRILAQKKKGLNAVLTAITAYATFLTGSRGAMIALLMGCGIAFASYNKLKIKRIMIGILFILIIGFLLYMVMPEGTFERMFIDSYYDGSNITRFTNWALGIKSFFMKPIFGYGFVNSVDILINSFGYGHAIHNTYIVTLSQFGIIGSIPIVLILVNLIIQIKKLNICVLYSILVPSLFTAIIIEQNLAINFWFILTILYLIKIFIERNKNVDINQII</sequence>
<dbReference type="Proteomes" id="UP000032811">
    <property type="component" value="Chromosome 1"/>
</dbReference>
<accession>A0ABM9RRH8</accession>
<feature type="transmembrane region" description="Helical" evidence="5">
    <location>
        <begin position="315"/>
        <end position="339"/>
    </location>
</feature>
<feature type="transmembrane region" description="Helical" evidence="5">
    <location>
        <begin position="21"/>
        <end position="38"/>
    </location>
</feature>
<keyword evidence="4 5" id="KW-0472">Membrane</keyword>
<keyword evidence="8" id="KW-1185">Reference proteome</keyword>
<name>A0ABM9RRH8_PARSO</name>
<keyword evidence="3 5" id="KW-1133">Transmembrane helix</keyword>
<dbReference type="PANTHER" id="PTHR37422">
    <property type="entry name" value="TEICHURONIC ACID BIOSYNTHESIS PROTEIN TUAE"/>
    <property type="match status" value="1"/>
</dbReference>
<reference evidence="7 8" key="1">
    <citation type="submission" date="2014-11" db="EMBL/GenBank/DDBJ databases">
        <authorList>
            <person name="Aslett M.A."/>
            <person name="De Silva N."/>
        </authorList>
    </citation>
    <scope>NUCLEOTIDE SEQUENCE [LARGE SCALE GENOMIC DNA]</scope>
    <source>
        <strain evidence="7 8">ATCC9714</strain>
    </source>
</reference>
<evidence type="ECO:0000256" key="2">
    <source>
        <dbReference type="ARBA" id="ARBA00022692"/>
    </source>
</evidence>
<evidence type="ECO:0000256" key="3">
    <source>
        <dbReference type="ARBA" id="ARBA00022989"/>
    </source>
</evidence>
<protein>
    <submittedName>
        <fullName evidence="7">Membrane protein</fullName>
    </submittedName>
</protein>
<gene>
    <name evidence="7" type="ORF">ATCC9714_25521</name>
</gene>
<evidence type="ECO:0000313" key="7">
    <source>
        <dbReference type="EMBL" id="CEJ74664.1"/>
    </source>
</evidence>
<feature type="transmembrane region" description="Helical" evidence="5">
    <location>
        <begin position="72"/>
        <end position="89"/>
    </location>
</feature>
<feature type="transmembrane region" description="Helical" evidence="5">
    <location>
        <begin position="231"/>
        <end position="251"/>
    </location>
</feature>
<evidence type="ECO:0000256" key="5">
    <source>
        <dbReference type="SAM" id="Phobius"/>
    </source>
</evidence>
<evidence type="ECO:0000256" key="4">
    <source>
        <dbReference type="ARBA" id="ARBA00023136"/>
    </source>
</evidence>
<dbReference type="InterPro" id="IPR051533">
    <property type="entry name" value="WaaL-like"/>
</dbReference>
<evidence type="ECO:0000313" key="8">
    <source>
        <dbReference type="Proteomes" id="UP000032811"/>
    </source>
</evidence>
<dbReference type="RefSeq" id="WP_057545495.1">
    <property type="nucleotide sequence ID" value="NZ_CDNJ01000014.1"/>
</dbReference>
<comment type="subcellular location">
    <subcellularLocation>
        <location evidence="1">Membrane</location>
        <topology evidence="1">Multi-pass membrane protein</topology>
    </subcellularLocation>
</comment>
<evidence type="ECO:0000259" key="6">
    <source>
        <dbReference type="Pfam" id="PF04932"/>
    </source>
</evidence>
<organism evidence="7 8">
    <name type="scientific">Paraclostridium sordellii</name>
    <name type="common">Clostridium sordellii</name>
    <dbReference type="NCBI Taxonomy" id="1505"/>
    <lineage>
        <taxon>Bacteria</taxon>
        <taxon>Bacillati</taxon>
        <taxon>Bacillota</taxon>
        <taxon>Clostridia</taxon>
        <taxon>Peptostreptococcales</taxon>
        <taxon>Peptostreptococcaceae</taxon>
        <taxon>Paraclostridium</taxon>
    </lineage>
</organism>
<feature type="transmembrane region" description="Helical" evidence="5">
    <location>
        <begin position="44"/>
        <end position="60"/>
    </location>
</feature>
<feature type="transmembrane region" description="Helical" evidence="5">
    <location>
        <begin position="346"/>
        <end position="363"/>
    </location>
</feature>
<feature type="transmembrane region" description="Helical" evidence="5">
    <location>
        <begin position="95"/>
        <end position="114"/>
    </location>
</feature>
<dbReference type="EMBL" id="LN679998">
    <property type="protein sequence ID" value="CEJ74664.1"/>
    <property type="molecule type" value="Genomic_DNA"/>
</dbReference>
<feature type="transmembrane region" description="Helical" evidence="5">
    <location>
        <begin position="192"/>
        <end position="225"/>
    </location>
</feature>
<evidence type="ECO:0000256" key="1">
    <source>
        <dbReference type="ARBA" id="ARBA00004141"/>
    </source>
</evidence>
<dbReference type="Pfam" id="PF04932">
    <property type="entry name" value="Wzy_C"/>
    <property type="match status" value="1"/>
</dbReference>
<dbReference type="PANTHER" id="PTHR37422:SF13">
    <property type="entry name" value="LIPOPOLYSACCHARIDE BIOSYNTHESIS PROTEIN PA4999-RELATED"/>
    <property type="match status" value="1"/>
</dbReference>
<feature type="domain" description="O-antigen ligase-related" evidence="6">
    <location>
        <begin position="196"/>
        <end position="328"/>
    </location>
</feature>
<dbReference type="InterPro" id="IPR007016">
    <property type="entry name" value="O-antigen_ligase-rel_domated"/>
</dbReference>
<feature type="transmembrane region" description="Helical" evidence="5">
    <location>
        <begin position="369"/>
        <end position="385"/>
    </location>
</feature>
<proteinExistence type="predicted"/>